<dbReference type="VEuPathDB" id="FungiDB:QG37_06433"/>
<proteinExistence type="predicted"/>
<dbReference type="VEuPathDB" id="FungiDB:B9J08_001459"/>
<dbReference type="VEuPathDB" id="FungiDB:CJI97_001145"/>
<sequence>MIPQLRHHRWPLHYIRISCYQHRLLSHQTSQIRSTKAPSPGASEKVLAAFGRLSHAYSLFIKDQPFGKSCRKCHAFYKSKNELFLGDIMLYPAINNDILSLLLWGFPKSKAVRAMMYHELFELLKRGKIEDFVSTLQKMDAAKLISSGTKRRLSVYKKQESSLSELCSIFVSEVCLSSGEPLMAASFAIQLLEMGTSLDRPSLELLILNLTLGSLLEPSFTAYTITKLIDLHGVDNVSFNVLLDALLCMLHEPHIPFYANYIYDNIKDKLLSHERYSEIALQVLRANMDKGNLCRATDIWKELQNYSPATMSNEAALLNSLLERLVDEDLGWAAEFSEDIPHDLQRHPKVIDTLLLVYGKSPDKQAEFAELSKCLEAPLSRRSLSSLFSSFLHQNNEEASDKLLKAIFKTPSGLSLHDFGALIEKLLRQNKVQQSVEMCFKNDVSVSKIGYIHVLEHYLYLPEAHGDREIFLKTFCRQFKKLSTLDPAYYLFTSKIFGYFTTKINNSLSRTLFISKGLTALNKKESRFDFEKVLLPNQFNDFIVIDNHNRISCINAIYRQAIKQQDQVNIEWCLKELRSLGVPMSDILAHYLKVPSKELLA</sequence>
<organism evidence="1 2">
    <name type="scientific">Candidozyma auris</name>
    <name type="common">Yeast</name>
    <name type="synonym">Candida auris</name>
    <dbReference type="NCBI Taxonomy" id="498019"/>
    <lineage>
        <taxon>Eukaryota</taxon>
        <taxon>Fungi</taxon>
        <taxon>Dikarya</taxon>
        <taxon>Ascomycota</taxon>
        <taxon>Saccharomycotina</taxon>
        <taxon>Pichiomycetes</taxon>
        <taxon>Metschnikowiaceae</taxon>
        <taxon>Candidozyma</taxon>
    </lineage>
</organism>
<dbReference type="AlphaFoldDB" id="A0A0L0NT53"/>
<evidence type="ECO:0000313" key="2">
    <source>
        <dbReference type="Proteomes" id="UP000037122"/>
    </source>
</evidence>
<accession>A0A0L0NT53</accession>
<dbReference type="EMBL" id="LGST01000043">
    <property type="protein sequence ID" value="KND97218.1"/>
    <property type="molecule type" value="Genomic_DNA"/>
</dbReference>
<gene>
    <name evidence="1" type="ORF">QG37_06433</name>
</gene>
<dbReference type="Proteomes" id="UP000037122">
    <property type="component" value="Unassembled WGS sequence"/>
</dbReference>
<dbReference type="VEuPathDB" id="FungiDB:CJJ07_004266"/>
<name>A0A0L0NT53_CANAR</name>
<evidence type="ECO:0000313" key="1">
    <source>
        <dbReference type="EMBL" id="KND97218.1"/>
    </source>
</evidence>
<dbReference type="VEuPathDB" id="FungiDB:CJJ09_003712"/>
<reference evidence="2" key="1">
    <citation type="journal article" date="2015" name="BMC Genomics">
        <title>Draft genome of a commonly misdiagnosed multidrug resistant pathogen Candida auris.</title>
        <authorList>
            <person name="Chatterjee S."/>
            <person name="Alampalli S.V."/>
            <person name="Nageshan R.K."/>
            <person name="Chettiar S.T."/>
            <person name="Joshi S."/>
            <person name="Tatu U.S."/>
        </authorList>
    </citation>
    <scope>NUCLEOTIDE SEQUENCE [LARGE SCALE GENOMIC DNA]</scope>
    <source>
        <strain evidence="2">6684</strain>
    </source>
</reference>
<comment type="caution">
    <text evidence="1">The sequence shown here is derived from an EMBL/GenBank/DDBJ whole genome shotgun (WGS) entry which is preliminary data.</text>
</comment>
<dbReference type="VEuPathDB" id="FungiDB:CJI96_0001186"/>
<protein>
    <submittedName>
        <fullName evidence="1">Uncharacterized protein</fullName>
    </submittedName>
</protein>